<feature type="compositionally biased region" description="Polar residues" evidence="1">
    <location>
        <begin position="83"/>
        <end position="100"/>
    </location>
</feature>
<evidence type="ECO:0000256" key="1">
    <source>
        <dbReference type="SAM" id="MobiDB-lite"/>
    </source>
</evidence>
<evidence type="ECO:0000313" key="2">
    <source>
        <dbReference type="EMBL" id="KAK2587642.1"/>
    </source>
</evidence>
<name>A0AAD9VVH1_9HYME</name>
<reference evidence="2" key="2">
    <citation type="journal article" date="2023" name="Commun. Biol.">
        <title>Intrasexual cuticular hydrocarbon dimorphism in a wasp sheds light on hydrocarbon biosynthesis genes in Hymenoptera.</title>
        <authorList>
            <person name="Moris V.C."/>
            <person name="Podsiadlowski L."/>
            <person name="Martin S."/>
            <person name="Oeyen J.P."/>
            <person name="Donath A."/>
            <person name="Petersen M."/>
            <person name="Wilbrandt J."/>
            <person name="Misof B."/>
            <person name="Liedtke D."/>
            <person name="Thamm M."/>
            <person name="Scheiner R."/>
            <person name="Schmitt T."/>
            <person name="Niehuis O."/>
        </authorList>
    </citation>
    <scope>NUCLEOTIDE SEQUENCE</scope>
    <source>
        <strain evidence="2">GBR_01_08_01A</strain>
    </source>
</reference>
<protein>
    <submittedName>
        <fullName evidence="2">Uncharacterized protein</fullName>
    </submittedName>
</protein>
<accession>A0AAD9VVH1</accession>
<dbReference type="Proteomes" id="UP001258017">
    <property type="component" value="Unassembled WGS sequence"/>
</dbReference>
<proteinExistence type="predicted"/>
<reference evidence="2" key="1">
    <citation type="submission" date="2021-08" db="EMBL/GenBank/DDBJ databases">
        <authorList>
            <person name="Misof B."/>
            <person name="Oliver O."/>
            <person name="Podsiadlowski L."/>
            <person name="Donath A."/>
            <person name="Peters R."/>
            <person name="Mayer C."/>
            <person name="Rust J."/>
            <person name="Gunkel S."/>
            <person name="Lesny P."/>
            <person name="Martin S."/>
            <person name="Oeyen J.P."/>
            <person name="Petersen M."/>
            <person name="Panagiotis P."/>
            <person name="Wilbrandt J."/>
            <person name="Tanja T."/>
        </authorList>
    </citation>
    <scope>NUCLEOTIDE SEQUENCE</scope>
    <source>
        <strain evidence="2">GBR_01_08_01A</strain>
        <tissue evidence="2">Thorax + abdomen</tissue>
    </source>
</reference>
<dbReference type="AlphaFoldDB" id="A0AAD9VVH1"/>
<feature type="region of interest" description="Disordered" evidence="1">
    <location>
        <begin position="78"/>
        <end position="117"/>
    </location>
</feature>
<sequence>MRPGNRVHLVVLWKRLKSLTLQPKVIVIEKRVRKEADTVLNAVAMNNKLKINFVIVICETVFNESVVSVQSMSYDVTGGLQEDPNSSGIKHTGQYVQENETPVKGLNANPPHGRRPSFPYNYSISSCNYGSRRWAVGEQEPDMEREKGR</sequence>
<gene>
    <name evidence="2" type="ORF">KPH14_003765</name>
</gene>
<organism evidence="2 3">
    <name type="scientific">Odynerus spinipes</name>
    <dbReference type="NCBI Taxonomy" id="1348599"/>
    <lineage>
        <taxon>Eukaryota</taxon>
        <taxon>Metazoa</taxon>
        <taxon>Ecdysozoa</taxon>
        <taxon>Arthropoda</taxon>
        <taxon>Hexapoda</taxon>
        <taxon>Insecta</taxon>
        <taxon>Pterygota</taxon>
        <taxon>Neoptera</taxon>
        <taxon>Endopterygota</taxon>
        <taxon>Hymenoptera</taxon>
        <taxon>Apocrita</taxon>
        <taxon>Aculeata</taxon>
        <taxon>Vespoidea</taxon>
        <taxon>Vespidae</taxon>
        <taxon>Eumeninae</taxon>
        <taxon>Odynerus</taxon>
    </lineage>
</organism>
<keyword evidence="3" id="KW-1185">Reference proteome</keyword>
<evidence type="ECO:0000313" key="3">
    <source>
        <dbReference type="Proteomes" id="UP001258017"/>
    </source>
</evidence>
<dbReference type="EMBL" id="JAIFRP010000006">
    <property type="protein sequence ID" value="KAK2587642.1"/>
    <property type="molecule type" value="Genomic_DNA"/>
</dbReference>
<comment type="caution">
    <text evidence="2">The sequence shown here is derived from an EMBL/GenBank/DDBJ whole genome shotgun (WGS) entry which is preliminary data.</text>
</comment>